<evidence type="ECO:0000313" key="1">
    <source>
        <dbReference type="EMBL" id="KIM50846.1"/>
    </source>
</evidence>
<reference evidence="3" key="2">
    <citation type="submission" date="2015-01" db="EMBL/GenBank/DDBJ databases">
        <title>Evolutionary Origins and Diversification of the Mycorrhizal Mutualists.</title>
        <authorList>
            <consortium name="DOE Joint Genome Institute"/>
            <consortium name="Mycorrhizal Genomics Consortium"/>
            <person name="Kohler A."/>
            <person name="Kuo A."/>
            <person name="Nagy L.G."/>
            <person name="Floudas D."/>
            <person name="Copeland A."/>
            <person name="Barry K.W."/>
            <person name="Cichocki N."/>
            <person name="Veneault-Fourrey C."/>
            <person name="LaButti K."/>
            <person name="Lindquist E.A."/>
            <person name="Lipzen A."/>
            <person name="Lundell T."/>
            <person name="Morin E."/>
            <person name="Murat C."/>
            <person name="Riley R."/>
            <person name="Ohm R."/>
            <person name="Sun H."/>
            <person name="Tunlid A."/>
            <person name="Henrissat B."/>
            <person name="Grigoriev I.V."/>
            <person name="Hibbett D.S."/>
            <person name="Martin F."/>
        </authorList>
    </citation>
    <scope>NUCLEOTIDE SEQUENCE [LARGE SCALE GENOMIC DNA]</scope>
    <source>
        <strain evidence="2 3">Foug A</strain>
    </source>
</reference>
<dbReference type="HOGENOM" id="CLU_1971806_0_0_1"/>
<proteinExistence type="predicted"/>
<dbReference type="EMBL" id="KN822318">
    <property type="protein sequence ID" value="KIM50846.1"/>
    <property type="molecule type" value="Genomic_DNA"/>
</dbReference>
<reference evidence="1" key="3">
    <citation type="submission" date="2015-02" db="EMBL/GenBank/DDBJ databases">
        <title>Evolutionary Origins and Diversification of the Mycorrhizal Mutualists.</title>
        <authorList>
            <consortium name="DOE Joint Genome Institute"/>
            <consortium name="Mycorrhizal Genomics Consortium"/>
            <person name="Kohler A."/>
            <person name="Kuo A."/>
            <person name="Nagy L.G."/>
            <person name="Floudas D."/>
            <person name="Copeland A."/>
            <person name="Barry K.W."/>
            <person name="Cichocki N."/>
            <person name="Veneault-Fourrey C."/>
            <person name="LaButti K."/>
            <person name="Lindquist E.A."/>
            <person name="Lipzen A."/>
            <person name="Lundell T."/>
            <person name="Morin E."/>
            <person name="Murat C."/>
            <person name="Riley R."/>
            <person name="Ohm R."/>
            <person name="Sun H."/>
            <person name="Tunlid A."/>
            <person name="Henrissat B."/>
            <person name="Grigoriev I.V."/>
            <person name="Hibbett D.S."/>
            <person name="Martin F."/>
        </authorList>
    </citation>
    <scope>NUCLEOTIDE SEQUENCE</scope>
    <source>
        <strain evidence="1 3">Foug A</strain>
    </source>
</reference>
<keyword evidence="3" id="KW-1185">Reference proteome</keyword>
<dbReference type="EMBL" id="KN822016">
    <property type="protein sequence ID" value="KIM66731.1"/>
    <property type="molecule type" value="Genomic_DNA"/>
</dbReference>
<dbReference type="AlphaFoldDB" id="A0A0C3D407"/>
<name>A0A0C3D407_9AGAM</name>
<gene>
    <name evidence="2" type="ORF">SCLCIDRAFT_295846</name>
    <name evidence="1" type="ORF">SCLCIDRAFT_751257</name>
</gene>
<dbReference type="Proteomes" id="UP000053989">
    <property type="component" value="Unassembled WGS sequence"/>
</dbReference>
<sequence>MLVIAIMTQQRAYWRELRPTTLATCTIAHFHSSTPDGVLGTTVLTRTGESPHIHTFPCSGDIVPYGHLQAQLRPLLITLMSNFHAHETEAPNAANGMVSNHKKNDARIMRNSHFTIMLFMCKCKTGM</sequence>
<protein>
    <submittedName>
        <fullName evidence="1">Uncharacterized protein</fullName>
    </submittedName>
</protein>
<evidence type="ECO:0000313" key="2">
    <source>
        <dbReference type="EMBL" id="KIM66731.1"/>
    </source>
</evidence>
<accession>A0A0C3D407</accession>
<reference evidence="1 3" key="1">
    <citation type="submission" date="2014-04" db="EMBL/GenBank/DDBJ databases">
        <authorList>
            <consortium name="DOE Joint Genome Institute"/>
            <person name="Kuo A."/>
            <person name="Kohler A."/>
            <person name="Nagy L.G."/>
            <person name="Floudas D."/>
            <person name="Copeland A."/>
            <person name="Barry K.W."/>
            <person name="Cichocki N."/>
            <person name="Veneault-Fourrey C."/>
            <person name="LaButti K."/>
            <person name="Lindquist E.A."/>
            <person name="Lipzen A."/>
            <person name="Lundell T."/>
            <person name="Morin E."/>
            <person name="Murat C."/>
            <person name="Sun H."/>
            <person name="Tunlid A."/>
            <person name="Henrissat B."/>
            <person name="Grigoriev I.V."/>
            <person name="Hibbett D.S."/>
            <person name="Martin F."/>
            <person name="Nordberg H.P."/>
            <person name="Cantor M.N."/>
            <person name="Hua S.X."/>
        </authorList>
    </citation>
    <scope>NUCLEOTIDE SEQUENCE [LARGE SCALE GENOMIC DNA]</scope>
    <source>
        <strain evidence="1 3">Foug A</strain>
    </source>
</reference>
<evidence type="ECO:0000313" key="3">
    <source>
        <dbReference type="Proteomes" id="UP000053989"/>
    </source>
</evidence>
<organism evidence="1 3">
    <name type="scientific">Scleroderma citrinum Foug A</name>
    <dbReference type="NCBI Taxonomy" id="1036808"/>
    <lineage>
        <taxon>Eukaryota</taxon>
        <taxon>Fungi</taxon>
        <taxon>Dikarya</taxon>
        <taxon>Basidiomycota</taxon>
        <taxon>Agaricomycotina</taxon>
        <taxon>Agaricomycetes</taxon>
        <taxon>Agaricomycetidae</taxon>
        <taxon>Boletales</taxon>
        <taxon>Sclerodermatineae</taxon>
        <taxon>Sclerodermataceae</taxon>
        <taxon>Scleroderma</taxon>
    </lineage>
</organism>